<keyword evidence="2" id="KW-1185">Reference proteome</keyword>
<protein>
    <submittedName>
        <fullName evidence="1">Uncharacterized protein</fullName>
    </submittedName>
</protein>
<sequence length="418" mass="47899">MKNEKPTVIIEGTEFLFDIDKIVLSEKADPDNRIYFSSMRNYETHYEFDYSRVSKKFHVLHSPYLRNKPVVLGKPKTAPEGDPLITVKIPCIGEIDPDGMCRKYGCTLKDISEKTDFEIMVDQDIFGRRMDGVPVTIDLAGKRFEIDVAGNALRPQDGNGETIYLSALYDYFSIDRESYRLFYNTSTSRVEDPFRDGTIDKNTDRLILEVPSLSDLDPIGTNLRYGNDPRYGLMYRALTMHYDPQTIPYEEYINTLKSQHHPAFHNLNANPSKQQLPTVDIEGTAFVVDVGKFELREKANEGNVISFTDMTDFGEGYSFEYNRKAKNIPDVFEKSDVLIEIPEFVGLDPVGMAQKYGLTADEVKAKTDFEFMVDQYAFDLRLNKGRLPTVDIAGHLFYVDIRMDMLRPKDDFLSLLSD</sequence>
<dbReference type="RefSeq" id="WP_341836933.1">
    <property type="nucleotide sequence ID" value="NZ_CP149822.1"/>
</dbReference>
<name>A0ABZ2YTC4_9BACT</name>
<evidence type="ECO:0000313" key="2">
    <source>
        <dbReference type="Proteomes" id="UP001485459"/>
    </source>
</evidence>
<dbReference type="EMBL" id="CP149822">
    <property type="protein sequence ID" value="WZN42094.1"/>
    <property type="molecule type" value="Genomic_DNA"/>
</dbReference>
<proteinExistence type="predicted"/>
<organism evidence="1 2">
    <name type="scientific">Chitinophaga pollutisoli</name>
    <dbReference type="NCBI Taxonomy" id="3133966"/>
    <lineage>
        <taxon>Bacteria</taxon>
        <taxon>Pseudomonadati</taxon>
        <taxon>Bacteroidota</taxon>
        <taxon>Chitinophagia</taxon>
        <taxon>Chitinophagales</taxon>
        <taxon>Chitinophagaceae</taxon>
        <taxon>Chitinophaga</taxon>
    </lineage>
</organism>
<reference evidence="2" key="1">
    <citation type="submission" date="2024-03" db="EMBL/GenBank/DDBJ databases">
        <title>Chitinophaga horti sp. nov., isolated from garden soil.</title>
        <authorList>
            <person name="Lee D.S."/>
            <person name="Han D.M."/>
            <person name="Baek J.H."/>
            <person name="Choi D.G."/>
            <person name="Jeon J.H."/>
            <person name="Jeon C.O."/>
        </authorList>
    </citation>
    <scope>NUCLEOTIDE SEQUENCE [LARGE SCALE GENOMIC DNA]</scope>
    <source>
        <strain evidence="2">GPA1</strain>
    </source>
</reference>
<dbReference type="Proteomes" id="UP001485459">
    <property type="component" value="Chromosome"/>
</dbReference>
<accession>A0ABZ2YTC4</accession>
<gene>
    <name evidence="1" type="ORF">WJU16_03470</name>
</gene>
<evidence type="ECO:0000313" key="1">
    <source>
        <dbReference type="EMBL" id="WZN42094.1"/>
    </source>
</evidence>